<dbReference type="GO" id="GO:0015697">
    <property type="term" value="P:quaternary ammonium group transport"/>
    <property type="evidence" value="ECO:0007669"/>
    <property type="project" value="UniProtKB-ARBA"/>
</dbReference>
<protein>
    <submittedName>
        <fullName evidence="6">ABC transporter ATP-binding protein</fullName>
    </submittedName>
</protein>
<comment type="caution">
    <text evidence="6">The sequence shown here is derived from an EMBL/GenBank/DDBJ whole genome shotgun (WGS) entry which is preliminary data.</text>
</comment>
<name>A0A4Q9GPL3_9HYPH</name>
<proteinExistence type="inferred from homology"/>
<dbReference type="Pfam" id="PF00005">
    <property type="entry name" value="ABC_tran"/>
    <property type="match status" value="1"/>
</dbReference>
<evidence type="ECO:0000256" key="3">
    <source>
        <dbReference type="ARBA" id="ARBA00022741"/>
    </source>
</evidence>
<dbReference type="PROSITE" id="PS50893">
    <property type="entry name" value="ABC_TRANSPORTER_2"/>
    <property type="match status" value="1"/>
</dbReference>
<dbReference type="Gene3D" id="3.40.50.300">
    <property type="entry name" value="P-loop containing nucleotide triphosphate hydrolases"/>
    <property type="match status" value="1"/>
</dbReference>
<dbReference type="PANTHER" id="PTHR43117">
    <property type="entry name" value="OSMOPROTECTANT IMPORT ATP-BINDING PROTEIN OSMV"/>
    <property type="match status" value="1"/>
</dbReference>
<keyword evidence="7" id="KW-1185">Reference proteome</keyword>
<evidence type="ECO:0000313" key="6">
    <source>
        <dbReference type="EMBL" id="TBN54734.1"/>
    </source>
</evidence>
<dbReference type="OrthoDB" id="9802264at2"/>
<dbReference type="InterPro" id="IPR003593">
    <property type="entry name" value="AAA+_ATPase"/>
</dbReference>
<dbReference type="AlphaFoldDB" id="A0A4Q9GPL3"/>
<dbReference type="InterPro" id="IPR027417">
    <property type="entry name" value="P-loop_NTPase"/>
</dbReference>
<dbReference type="Proteomes" id="UP000291613">
    <property type="component" value="Unassembled WGS sequence"/>
</dbReference>
<comment type="similarity">
    <text evidence="1">Belongs to the ABC transporter superfamily.</text>
</comment>
<accession>A0A4Q9GPL3</accession>
<dbReference type="InterPro" id="IPR017871">
    <property type="entry name" value="ABC_transporter-like_CS"/>
</dbReference>
<dbReference type="RefSeq" id="WP_131000987.1">
    <property type="nucleotide sequence ID" value="NZ_JBHSZR010000002.1"/>
</dbReference>
<evidence type="ECO:0000256" key="2">
    <source>
        <dbReference type="ARBA" id="ARBA00022448"/>
    </source>
</evidence>
<keyword evidence="4 6" id="KW-0067">ATP-binding</keyword>
<dbReference type="GO" id="GO:0005524">
    <property type="term" value="F:ATP binding"/>
    <property type="evidence" value="ECO:0007669"/>
    <property type="project" value="UniProtKB-KW"/>
</dbReference>
<evidence type="ECO:0000313" key="7">
    <source>
        <dbReference type="Proteomes" id="UP000291613"/>
    </source>
</evidence>
<dbReference type="GO" id="GO:0016887">
    <property type="term" value="F:ATP hydrolysis activity"/>
    <property type="evidence" value="ECO:0007669"/>
    <property type="project" value="InterPro"/>
</dbReference>
<dbReference type="EMBL" id="SIUB01000001">
    <property type="protein sequence ID" value="TBN54734.1"/>
    <property type="molecule type" value="Genomic_DNA"/>
</dbReference>
<evidence type="ECO:0000256" key="4">
    <source>
        <dbReference type="ARBA" id="ARBA00022840"/>
    </source>
</evidence>
<dbReference type="InterPro" id="IPR003439">
    <property type="entry name" value="ABC_transporter-like_ATP-bd"/>
</dbReference>
<dbReference type="SUPFAM" id="SSF52540">
    <property type="entry name" value="P-loop containing nucleoside triphosphate hydrolases"/>
    <property type="match status" value="1"/>
</dbReference>
<dbReference type="FunFam" id="3.40.50.300:FF:000425">
    <property type="entry name" value="Probable ABC transporter, ATP-binding subunit"/>
    <property type="match status" value="1"/>
</dbReference>
<reference evidence="6 7" key="1">
    <citation type="submission" date="2019-02" db="EMBL/GenBank/DDBJ databases">
        <title>Hansschlegelia quercus sp. nov., a novel methylotrophic bacterium from buds of oak (Quercus robur L.).</title>
        <authorList>
            <person name="Agafonova N.V."/>
            <person name="Kaparullina E.N."/>
            <person name="Grouzdev D.S."/>
            <person name="Doronina N.V."/>
        </authorList>
    </citation>
    <scope>NUCLEOTIDE SEQUENCE [LARGE SCALE GENOMIC DNA]</scope>
    <source>
        <strain evidence="6 7">Dub</strain>
    </source>
</reference>
<sequence length="313" mass="33269">MIAIERLSKRYGETAAVADVSLEIAEGESLAIVGSSGSGKSTLLKTINRLVEPSAGRVVVDGEDVSTVAPHLLRRRIGYVMQGAGLFPHRTAFENISTTPRLLRWEEPRIRARVDELLTLLGLDPATYGPRKPHELSGGEQQRVGVARALAAEPRVLLMDEPFGALDPAVRAKAQVDLAALRKRLGLTIVLVTHDMDEAARLGDRIAVMHRGRLLQQGTPAEIFSRPATPEVAALVASDDRPFRLLALGSVRDLVEPGSAAGDPVAVEATLRGALGALLWSRRDAAPVVGAGGEALGIVTLKRLIEAGAEPKA</sequence>
<dbReference type="PROSITE" id="PS00211">
    <property type="entry name" value="ABC_TRANSPORTER_1"/>
    <property type="match status" value="1"/>
</dbReference>
<evidence type="ECO:0000256" key="1">
    <source>
        <dbReference type="ARBA" id="ARBA00005417"/>
    </source>
</evidence>
<evidence type="ECO:0000259" key="5">
    <source>
        <dbReference type="PROSITE" id="PS50893"/>
    </source>
</evidence>
<organism evidence="6 7">
    <name type="scientific">Hansschlegelia quercus</name>
    <dbReference type="NCBI Taxonomy" id="2528245"/>
    <lineage>
        <taxon>Bacteria</taxon>
        <taxon>Pseudomonadati</taxon>
        <taxon>Pseudomonadota</taxon>
        <taxon>Alphaproteobacteria</taxon>
        <taxon>Hyphomicrobiales</taxon>
        <taxon>Methylopilaceae</taxon>
        <taxon>Hansschlegelia</taxon>
    </lineage>
</organism>
<dbReference type="SMART" id="SM00382">
    <property type="entry name" value="AAA"/>
    <property type="match status" value="1"/>
</dbReference>
<gene>
    <name evidence="6" type="ORF">EYR15_00770</name>
</gene>
<feature type="domain" description="ABC transporter" evidence="5">
    <location>
        <begin position="2"/>
        <end position="236"/>
    </location>
</feature>
<dbReference type="PANTHER" id="PTHR43117:SF4">
    <property type="entry name" value="OSMOPROTECTANT IMPORT ATP-BINDING PROTEIN OSMV"/>
    <property type="match status" value="1"/>
</dbReference>
<keyword evidence="2" id="KW-0813">Transport</keyword>
<keyword evidence="3" id="KW-0547">Nucleotide-binding</keyword>